<dbReference type="EMBL" id="CP037901">
    <property type="protein sequence ID" value="QBP11888.1"/>
    <property type="molecule type" value="Genomic_DNA"/>
</dbReference>
<dbReference type="AlphaFoldDB" id="A0A482ISR5"/>
<dbReference type="GO" id="GO:0043565">
    <property type="term" value="F:sequence-specific DNA binding"/>
    <property type="evidence" value="ECO:0007669"/>
    <property type="project" value="InterPro"/>
</dbReference>
<name>A0A482ISR5_9BURK</name>
<dbReference type="Gene3D" id="1.10.10.60">
    <property type="entry name" value="Homeodomain-like"/>
    <property type="match status" value="1"/>
</dbReference>
<evidence type="ECO:0000313" key="4">
    <source>
        <dbReference type="Proteomes" id="UP000253772"/>
    </source>
</evidence>
<dbReference type="PROSITE" id="PS01124">
    <property type="entry name" value="HTH_ARAC_FAMILY_2"/>
    <property type="match status" value="1"/>
</dbReference>
<proteinExistence type="predicted"/>
<organism evidence="3 4">
    <name type="scientific">Cupriavidus metallidurans</name>
    <dbReference type="NCBI Taxonomy" id="119219"/>
    <lineage>
        <taxon>Bacteria</taxon>
        <taxon>Pseudomonadati</taxon>
        <taxon>Pseudomonadota</taxon>
        <taxon>Betaproteobacteria</taxon>
        <taxon>Burkholderiales</taxon>
        <taxon>Burkholderiaceae</taxon>
        <taxon>Cupriavidus</taxon>
    </lineage>
</organism>
<dbReference type="RefSeq" id="WP_024568974.1">
    <property type="nucleotide sequence ID" value="NZ_CP037901.1"/>
</dbReference>
<accession>A0A482ISR5</accession>
<evidence type="ECO:0000256" key="1">
    <source>
        <dbReference type="SAM" id="MobiDB-lite"/>
    </source>
</evidence>
<reference evidence="3 4" key="1">
    <citation type="submission" date="2019-03" db="EMBL/GenBank/DDBJ databases">
        <title>Comparative insights into the high quality Complete genome sequence of highly metal resistant Cupriavidus metallidurans strain BS1 isolated from a gold-copper mine.</title>
        <authorList>
            <person name="Mazhar H.S."/>
            <person name="Rensing C."/>
        </authorList>
    </citation>
    <scope>NUCLEOTIDE SEQUENCE [LARGE SCALE GENOMIC DNA]</scope>
    <source>
        <strain evidence="3 4">BS1</strain>
    </source>
</reference>
<dbReference type="GO" id="GO:0003700">
    <property type="term" value="F:DNA-binding transcription factor activity"/>
    <property type="evidence" value="ECO:0007669"/>
    <property type="project" value="InterPro"/>
</dbReference>
<evidence type="ECO:0000259" key="2">
    <source>
        <dbReference type="PROSITE" id="PS01124"/>
    </source>
</evidence>
<evidence type="ECO:0000313" key="3">
    <source>
        <dbReference type="EMBL" id="QBP11888.1"/>
    </source>
</evidence>
<feature type="domain" description="HTH araC/xylS-type" evidence="2">
    <location>
        <begin position="221"/>
        <end position="298"/>
    </location>
</feature>
<feature type="compositionally biased region" description="Polar residues" evidence="1">
    <location>
        <begin position="1"/>
        <end position="10"/>
    </location>
</feature>
<protein>
    <submittedName>
        <fullName evidence="3">AraC family transcriptional regulator</fullName>
    </submittedName>
</protein>
<feature type="region of interest" description="Disordered" evidence="1">
    <location>
        <begin position="1"/>
        <end position="32"/>
    </location>
</feature>
<dbReference type="InterPro" id="IPR018060">
    <property type="entry name" value="HTH_AraC"/>
</dbReference>
<dbReference type="OrthoDB" id="2559672at2"/>
<dbReference type="Proteomes" id="UP000253772">
    <property type="component" value="Chromosome c2"/>
</dbReference>
<gene>
    <name evidence="3" type="ORF">DDF84_018980</name>
</gene>
<sequence>MSSGPLSTPIQCPDPAARAPLASHGGRTPHARLYPAPPSLHGAIAAIVCRDTRGFPLTDAQRLTHVPASPLVCLSWFPDLGTGLVERSSNGPLWRPIGATVTVSGSQSSPLTSWAPTTGRGGMVCFTADVAKALFDLDLTAIHDRFRCAREVLGDGWRPLIESLSDAESDAETLAALEQHLAPRWHALRHRSSPLASLRQTGRRWVESLAWQAREWQRTSSPRQVERRIKAYSGRSLREWQAIVRTEGAFFTARDRYEAGQPFDWPGLALEEGFADQAHLVRTTKRITGFSPTEFTQRFVEDESFWLYRLWV</sequence>